<dbReference type="EMBL" id="REGN01004239">
    <property type="protein sequence ID" value="RNA18482.1"/>
    <property type="molecule type" value="Genomic_DNA"/>
</dbReference>
<evidence type="ECO:0000313" key="2">
    <source>
        <dbReference type="Proteomes" id="UP000276133"/>
    </source>
</evidence>
<gene>
    <name evidence="1" type="ORF">BpHYR1_052169</name>
</gene>
<protein>
    <submittedName>
        <fullName evidence="1">Uncharacterized protein</fullName>
    </submittedName>
</protein>
<sequence>MDGYSFQSDNVQINQQPDSIDLFIPTQPHYVPNITNTFAVPQYYSKIDIDPRTHFTPASTQT</sequence>
<dbReference type="AlphaFoldDB" id="A0A3M7R4G2"/>
<keyword evidence="2" id="KW-1185">Reference proteome</keyword>
<reference evidence="1 2" key="1">
    <citation type="journal article" date="2018" name="Sci. Rep.">
        <title>Genomic signatures of local adaptation to the degree of environmental predictability in rotifers.</title>
        <authorList>
            <person name="Franch-Gras L."/>
            <person name="Hahn C."/>
            <person name="Garcia-Roger E.M."/>
            <person name="Carmona M.J."/>
            <person name="Serra M."/>
            <person name="Gomez A."/>
        </authorList>
    </citation>
    <scope>NUCLEOTIDE SEQUENCE [LARGE SCALE GENOMIC DNA]</scope>
    <source>
        <strain evidence="1">HYR1</strain>
    </source>
</reference>
<accession>A0A3M7R4G2</accession>
<name>A0A3M7R4G2_BRAPC</name>
<dbReference type="Proteomes" id="UP000276133">
    <property type="component" value="Unassembled WGS sequence"/>
</dbReference>
<comment type="caution">
    <text evidence="1">The sequence shown here is derived from an EMBL/GenBank/DDBJ whole genome shotgun (WGS) entry which is preliminary data.</text>
</comment>
<organism evidence="1 2">
    <name type="scientific">Brachionus plicatilis</name>
    <name type="common">Marine rotifer</name>
    <name type="synonym">Brachionus muelleri</name>
    <dbReference type="NCBI Taxonomy" id="10195"/>
    <lineage>
        <taxon>Eukaryota</taxon>
        <taxon>Metazoa</taxon>
        <taxon>Spiralia</taxon>
        <taxon>Gnathifera</taxon>
        <taxon>Rotifera</taxon>
        <taxon>Eurotatoria</taxon>
        <taxon>Monogononta</taxon>
        <taxon>Pseudotrocha</taxon>
        <taxon>Ploima</taxon>
        <taxon>Brachionidae</taxon>
        <taxon>Brachionus</taxon>
    </lineage>
</organism>
<proteinExistence type="predicted"/>
<evidence type="ECO:0000313" key="1">
    <source>
        <dbReference type="EMBL" id="RNA18482.1"/>
    </source>
</evidence>